<dbReference type="Proteomes" id="UP000643207">
    <property type="component" value="Unassembled WGS sequence"/>
</dbReference>
<dbReference type="AlphaFoldDB" id="A0A9X0XF15"/>
<organism evidence="1 2">
    <name type="scientific">Aquariibacter lacus</name>
    <dbReference type="NCBI Taxonomy" id="2801332"/>
    <lineage>
        <taxon>Bacteria</taxon>
        <taxon>Pseudomonadati</taxon>
        <taxon>Pseudomonadota</taxon>
        <taxon>Betaproteobacteria</taxon>
        <taxon>Burkholderiales</taxon>
        <taxon>Sphaerotilaceae</taxon>
        <taxon>Aquariibacter</taxon>
    </lineage>
</organism>
<sequence length="375" mass="40149">MPAVLAPLRVQAGPVAAAHLRAHGLRPEDVALVPAAAGGPKGLVLNPLDRFLFGDWLARSRRPGHVVHLTGASIGAWRMACACAPDADAALAAMAEAYIGQDYPHAPGRAPAPADVSRIFSETIRAQFGPPGGAQEAALLAHPQRRLHVVTAQGRGLLAGRPGRLRTVLGLGTAWAGNALARPGLGLGLARCLFSDPRDPLPLPLADDGLPTRRIALDGRNLQAALRASCAIPFWLQAEQDVPGAPPGPHWDGGLADYHFHWPYAALPEGPQAPPLVLYPHFQPTLVPGWFDKPWRRRHRPTPALDRLVLLSPDPAWVARLPGGKLPDRSDFQRWADDLPARIRAWRSALAASQALAEAFADWVEGRRALAVEPL</sequence>
<dbReference type="RefSeq" id="WP_201827020.1">
    <property type="nucleotide sequence ID" value="NZ_JAERRA010000002.1"/>
</dbReference>
<dbReference type="InterPro" id="IPR016035">
    <property type="entry name" value="Acyl_Trfase/lysoPLipase"/>
</dbReference>
<dbReference type="SUPFAM" id="SSF52151">
    <property type="entry name" value="FabD/lysophospholipase-like"/>
    <property type="match status" value="1"/>
</dbReference>
<reference evidence="1 2" key="1">
    <citation type="submission" date="2021-01" db="EMBL/GenBank/DDBJ databases">
        <title>Piscinibacter sp. Jin2 Genome sequencing and assembly.</title>
        <authorList>
            <person name="Kim I."/>
        </authorList>
    </citation>
    <scope>NUCLEOTIDE SEQUENCE [LARGE SCALE GENOMIC DNA]</scope>
    <source>
        <strain evidence="1 2">Jin2</strain>
    </source>
</reference>
<evidence type="ECO:0000313" key="2">
    <source>
        <dbReference type="Proteomes" id="UP000643207"/>
    </source>
</evidence>
<evidence type="ECO:0000313" key="1">
    <source>
        <dbReference type="EMBL" id="MBL0720519.1"/>
    </source>
</evidence>
<name>A0A9X0XF15_9BURK</name>
<proteinExistence type="predicted"/>
<accession>A0A9X0XF15</accession>
<gene>
    <name evidence="1" type="ORF">JI742_11540</name>
</gene>
<keyword evidence="2" id="KW-1185">Reference proteome</keyword>
<comment type="caution">
    <text evidence="1">The sequence shown here is derived from an EMBL/GenBank/DDBJ whole genome shotgun (WGS) entry which is preliminary data.</text>
</comment>
<protein>
    <submittedName>
        <fullName evidence="1">Phospholipase</fullName>
    </submittedName>
</protein>
<dbReference type="EMBL" id="JAERRA010000002">
    <property type="protein sequence ID" value="MBL0720519.1"/>
    <property type="molecule type" value="Genomic_DNA"/>
</dbReference>